<keyword evidence="2" id="KW-0805">Transcription regulation</keyword>
<dbReference type="InterPro" id="IPR050176">
    <property type="entry name" value="LTTR"/>
</dbReference>
<evidence type="ECO:0000313" key="7">
    <source>
        <dbReference type="EMBL" id="VTZ48980.1"/>
    </source>
</evidence>
<dbReference type="GO" id="GO:0003700">
    <property type="term" value="F:DNA-binding transcription factor activity"/>
    <property type="evidence" value="ECO:0007669"/>
    <property type="project" value="InterPro"/>
</dbReference>
<dbReference type="AlphaFoldDB" id="A0A4U8YUT2"/>
<evidence type="ECO:0000256" key="3">
    <source>
        <dbReference type="ARBA" id="ARBA00023125"/>
    </source>
</evidence>
<dbReference type="KEGG" id="mtun:MTUNDRAET4_0159"/>
<dbReference type="SUPFAM" id="SSF53850">
    <property type="entry name" value="Periplasmic binding protein-like II"/>
    <property type="match status" value="1"/>
</dbReference>
<keyword evidence="9" id="KW-1185">Reference proteome</keyword>
<dbReference type="InterPro" id="IPR011991">
    <property type="entry name" value="ArsR-like_HTH"/>
</dbReference>
<dbReference type="EMBL" id="CABFMQ020000035">
    <property type="protein sequence ID" value="VTZ48980.1"/>
    <property type="molecule type" value="Genomic_DNA"/>
</dbReference>
<evidence type="ECO:0000256" key="2">
    <source>
        <dbReference type="ARBA" id="ARBA00023015"/>
    </source>
</evidence>
<keyword evidence="4" id="KW-0804">Transcription</keyword>
<dbReference type="PANTHER" id="PTHR30579">
    <property type="entry name" value="TRANSCRIPTIONAL REGULATOR"/>
    <property type="match status" value="1"/>
</dbReference>
<dbReference type="Gene3D" id="1.10.10.10">
    <property type="entry name" value="Winged helix-like DNA-binding domain superfamily/Winged helix DNA-binding domain"/>
    <property type="match status" value="1"/>
</dbReference>
<dbReference type="InterPro" id="IPR000847">
    <property type="entry name" value="LysR_HTH_N"/>
</dbReference>
<dbReference type="Gene3D" id="3.40.190.10">
    <property type="entry name" value="Periplasmic binding protein-like II"/>
    <property type="match status" value="2"/>
</dbReference>
<evidence type="ECO:0000259" key="5">
    <source>
        <dbReference type="PROSITE" id="PS50931"/>
    </source>
</evidence>
<dbReference type="PANTHER" id="PTHR30579:SF7">
    <property type="entry name" value="HTH-TYPE TRANSCRIPTIONAL REGULATOR LRHA-RELATED"/>
    <property type="match status" value="1"/>
</dbReference>
<sequence length="289" mass="31832">MGFADSLMLDPVCLRTFLVIAEGASFSEASRRLGLGQPTVSEHVRKLEKMVGHRLFIRDTHSVTMTVEGEAMVAFARSIIETNERATRYFGGAKLRGRLRFGASEDLVQSWLPDILAGFVQNHPLVDLEFTIALSNTLINRFDAGELDLVLCKRWPGEERGDLIWRDKLVWVGAEKSPSTPNDQVQLILYPPPSITRFMALAALERVGAPWRIACTSGSLSGLVAATEAGLGYMAHSRKLIPKGLVERAPVNGMPILGDLEFVMLRTRRSSQAPVAELSAAIWAKGEKF</sequence>
<keyword evidence="3" id="KW-0238">DNA-binding</keyword>
<dbReference type="Pfam" id="PF00126">
    <property type="entry name" value="HTH_1"/>
    <property type="match status" value="1"/>
</dbReference>
<evidence type="ECO:0000256" key="4">
    <source>
        <dbReference type="ARBA" id="ARBA00023163"/>
    </source>
</evidence>
<evidence type="ECO:0000256" key="1">
    <source>
        <dbReference type="ARBA" id="ARBA00009437"/>
    </source>
</evidence>
<dbReference type="Pfam" id="PF03466">
    <property type="entry name" value="LysR_substrate"/>
    <property type="match status" value="1"/>
</dbReference>
<comment type="similarity">
    <text evidence="1">Belongs to the LysR transcriptional regulatory family.</text>
</comment>
<evidence type="ECO:0000313" key="6">
    <source>
        <dbReference type="EMBL" id="VFU07052.1"/>
    </source>
</evidence>
<dbReference type="InterPro" id="IPR005119">
    <property type="entry name" value="LysR_subst-bd"/>
</dbReference>
<proteinExistence type="inferred from homology"/>
<dbReference type="PROSITE" id="PS50931">
    <property type="entry name" value="HTH_LYSR"/>
    <property type="match status" value="1"/>
</dbReference>
<dbReference type="CDD" id="cd00090">
    <property type="entry name" value="HTH_ARSR"/>
    <property type="match status" value="1"/>
</dbReference>
<reference evidence="6 8" key="1">
    <citation type="submission" date="2019-03" db="EMBL/GenBank/DDBJ databases">
        <authorList>
            <person name="Kox A.R. M."/>
        </authorList>
    </citation>
    <scope>NUCLEOTIDE SEQUENCE [LARGE SCALE GENOMIC DNA]</scope>
    <source>
        <strain evidence="6">MTUNDRAET4 annotated genome</strain>
    </source>
</reference>
<dbReference type="SUPFAM" id="SSF46785">
    <property type="entry name" value="Winged helix' DNA-binding domain"/>
    <property type="match status" value="1"/>
</dbReference>
<name>A0A4U8YUT2_METTU</name>
<feature type="domain" description="HTH lysR-type" evidence="5">
    <location>
        <begin position="9"/>
        <end position="66"/>
    </location>
</feature>
<dbReference type="InterPro" id="IPR036388">
    <property type="entry name" value="WH-like_DNA-bd_sf"/>
</dbReference>
<protein>
    <submittedName>
        <fullName evidence="6">Transcriptional regulator, LysR family</fullName>
    </submittedName>
</protein>
<dbReference type="PRINTS" id="PR00039">
    <property type="entry name" value="HTHLYSR"/>
</dbReference>
<dbReference type="GO" id="GO:0003677">
    <property type="term" value="F:DNA binding"/>
    <property type="evidence" value="ECO:0007669"/>
    <property type="project" value="UniProtKB-KW"/>
</dbReference>
<dbReference type="Proteomes" id="UP000294360">
    <property type="component" value="Chromosome"/>
</dbReference>
<dbReference type="EMBL" id="LR536450">
    <property type="protein sequence ID" value="VFU07052.1"/>
    <property type="molecule type" value="Genomic_DNA"/>
</dbReference>
<gene>
    <name evidence="7" type="ORF">MPC4_130001</name>
    <name evidence="6" type="ORF">MTUNDRAET4_0159</name>
</gene>
<reference evidence="7 9" key="2">
    <citation type="submission" date="2019-05" db="EMBL/GenBank/DDBJ databases">
        <authorList>
            <person name="Farhan Ul Haque M."/>
        </authorList>
    </citation>
    <scope>NUCLEOTIDE SEQUENCE [LARGE SCALE GENOMIC DNA]</scope>
    <source>
        <strain evidence="7">2</strain>
    </source>
</reference>
<accession>A0A4U8YUT2</accession>
<dbReference type="InterPro" id="IPR036390">
    <property type="entry name" value="WH_DNA-bd_sf"/>
</dbReference>
<evidence type="ECO:0000313" key="8">
    <source>
        <dbReference type="Proteomes" id="UP000294360"/>
    </source>
</evidence>
<organism evidence="6 8">
    <name type="scientific">Methylocella tundrae</name>
    <dbReference type="NCBI Taxonomy" id="227605"/>
    <lineage>
        <taxon>Bacteria</taxon>
        <taxon>Pseudomonadati</taxon>
        <taxon>Pseudomonadota</taxon>
        <taxon>Alphaproteobacteria</taxon>
        <taxon>Hyphomicrobiales</taxon>
        <taxon>Beijerinckiaceae</taxon>
        <taxon>Methylocella</taxon>
    </lineage>
</organism>
<dbReference type="Proteomes" id="UP000485880">
    <property type="component" value="Unassembled WGS sequence"/>
</dbReference>
<evidence type="ECO:0000313" key="9">
    <source>
        <dbReference type="Proteomes" id="UP000485880"/>
    </source>
</evidence>